<comment type="caution">
    <text evidence="1">The sequence shown here is derived from an EMBL/GenBank/DDBJ whole genome shotgun (WGS) entry which is preliminary data.</text>
</comment>
<organism evidence="1 2">
    <name type="scientific">Acaulospora morrowiae</name>
    <dbReference type="NCBI Taxonomy" id="94023"/>
    <lineage>
        <taxon>Eukaryota</taxon>
        <taxon>Fungi</taxon>
        <taxon>Fungi incertae sedis</taxon>
        <taxon>Mucoromycota</taxon>
        <taxon>Glomeromycotina</taxon>
        <taxon>Glomeromycetes</taxon>
        <taxon>Diversisporales</taxon>
        <taxon>Acaulosporaceae</taxon>
        <taxon>Acaulospora</taxon>
    </lineage>
</organism>
<dbReference type="AlphaFoldDB" id="A0A9N9HWX7"/>
<dbReference type="EMBL" id="CAJVPV010019127">
    <property type="protein sequence ID" value="CAG8709962.1"/>
    <property type="molecule type" value="Genomic_DNA"/>
</dbReference>
<keyword evidence="2" id="KW-1185">Reference proteome</keyword>
<feature type="non-terminal residue" evidence="1">
    <location>
        <position position="935"/>
    </location>
</feature>
<dbReference type="GO" id="GO:0016887">
    <property type="term" value="F:ATP hydrolysis activity"/>
    <property type="evidence" value="ECO:0007669"/>
    <property type="project" value="InterPro"/>
</dbReference>
<dbReference type="Proteomes" id="UP000789342">
    <property type="component" value="Unassembled WGS sequence"/>
</dbReference>
<name>A0A9N9HWX7_9GLOM</name>
<feature type="non-terminal residue" evidence="1">
    <location>
        <position position="1"/>
    </location>
</feature>
<evidence type="ECO:0000313" key="2">
    <source>
        <dbReference type="Proteomes" id="UP000789342"/>
    </source>
</evidence>
<dbReference type="PANTHER" id="PTHR22605:SF1">
    <property type="entry name" value="RZ-TYPE DOMAIN-CONTAINING PROTEIN"/>
    <property type="match status" value="1"/>
</dbReference>
<dbReference type="PANTHER" id="PTHR22605">
    <property type="entry name" value="RZ-TYPE DOMAIN-CONTAINING PROTEIN"/>
    <property type="match status" value="1"/>
</dbReference>
<proteinExistence type="predicted"/>
<reference evidence="1" key="1">
    <citation type="submission" date="2021-06" db="EMBL/GenBank/DDBJ databases">
        <authorList>
            <person name="Kallberg Y."/>
            <person name="Tangrot J."/>
            <person name="Rosling A."/>
        </authorList>
    </citation>
    <scope>NUCLEOTIDE SEQUENCE</scope>
    <source>
        <strain evidence="1">CL551</strain>
    </source>
</reference>
<sequence length="935" mass="107906">VPAVSVIGISNWRLDISKSSRALLVQRPLFAKNDLVNTAKHLLSQTKCFDDMDSFLKKLADSYLHYMKNQRLVNFHGLRDYYFLVKSIRSMFKSDQKPNIQLALARNFGGADNMEELCTIYFQNILKPSHTHEFIYTSISVKKLINANLAEKDSRHLMLIGNSNAIVTLLTYQLRQQNIESVAVIGSQFPDDKDGGKYSYATLDRLMMCVETGKCVILTDLEIIYDSLYDLFNQHCITEENSSDENNQRSYTRIGNGPYSNPMLYVHPNFRCILVLDETKLPFADPTLLNRFEKQKLTLEETLTEREAIIFTRLKDWTHLISSIYELSDEDAESHHFKEEDMFIGFSSEETLQSLIIDQCEKNPDSDDDTIISLCKESLISIASSDSIIRADKSLLKLSDALEVNKWQQVYFQNQRHGNIREFFGALLSDDSTDPLTIINTFSNINTDIKLCLNGILSCQVDKLSTFKSEAKLQDQIKSFYESKNNLYILQCDLSTVNAGCIRLAKFMIEQSQNEFMNKEDQQNIDRPIKSACIILHFSRNFEENIANLFNFMCGWNQVTIENLTASNSLSLFIHPTVGEIPNENLSFEQMLSQELPWCLLCMKHPPSKKSVEHIRQLAQDIPKNARLVECLKLRTEEWLRANSSNQLQKSSTHMRTLIRKPIAKLLYILERYHAITFLFSWDDDTDGLNKNDLFKFWKQIFMNKKIVNIDDMVMDPQPDLYAVSGNYLNLKFPFSYYFMEQIDKHKELYHGELDLMREEPDNLDECGNLRPEAVTQFLEKFSEGIRTTIAALTPTILALARSLYFEDFITVSSVNAGYSNESDIKLFQFLFSRSCEAEVFNDPIRLHIFWWTNSETLVSKFKLAQMLPPNSLEDSVFTSNEHFKSHLIDHVCKMMLEKIMNLGESADNVKNIMNLGGESADNVKNILQDWQLQV</sequence>
<gene>
    <name evidence="1" type="ORF">AMORRO_LOCUS12626</name>
</gene>
<dbReference type="GO" id="GO:0004842">
    <property type="term" value="F:ubiquitin-protein transferase activity"/>
    <property type="evidence" value="ECO:0007669"/>
    <property type="project" value="InterPro"/>
</dbReference>
<dbReference type="InterPro" id="IPR031248">
    <property type="entry name" value="RNF213"/>
</dbReference>
<accession>A0A9N9HWX7</accession>
<evidence type="ECO:0000313" key="1">
    <source>
        <dbReference type="EMBL" id="CAG8709962.1"/>
    </source>
</evidence>
<protein>
    <submittedName>
        <fullName evidence="1">9694_t:CDS:1</fullName>
    </submittedName>
</protein>
<dbReference type="OrthoDB" id="2440927at2759"/>